<keyword evidence="1" id="KW-0472">Membrane</keyword>
<proteinExistence type="predicted"/>
<accession>A0AA40A6L8</accession>
<evidence type="ECO:0000256" key="1">
    <source>
        <dbReference type="SAM" id="Phobius"/>
    </source>
</evidence>
<dbReference type="RefSeq" id="XP_060293489.1">
    <property type="nucleotide sequence ID" value="XM_060442676.1"/>
</dbReference>
<gene>
    <name evidence="2" type="ORF">B0T26DRAFT_724294</name>
</gene>
<dbReference type="GeneID" id="85325946"/>
<evidence type="ECO:0000313" key="3">
    <source>
        <dbReference type="Proteomes" id="UP001172101"/>
    </source>
</evidence>
<protein>
    <submittedName>
        <fullName evidence="2">Uncharacterized protein</fullName>
    </submittedName>
</protein>
<comment type="caution">
    <text evidence="2">The sequence shown here is derived from an EMBL/GenBank/DDBJ whole genome shotgun (WGS) entry which is preliminary data.</text>
</comment>
<keyword evidence="1" id="KW-1133">Transmembrane helix</keyword>
<feature type="transmembrane region" description="Helical" evidence="1">
    <location>
        <begin position="7"/>
        <end position="24"/>
    </location>
</feature>
<organism evidence="2 3">
    <name type="scientific">Lasiosphaeria miniovina</name>
    <dbReference type="NCBI Taxonomy" id="1954250"/>
    <lineage>
        <taxon>Eukaryota</taxon>
        <taxon>Fungi</taxon>
        <taxon>Dikarya</taxon>
        <taxon>Ascomycota</taxon>
        <taxon>Pezizomycotina</taxon>
        <taxon>Sordariomycetes</taxon>
        <taxon>Sordariomycetidae</taxon>
        <taxon>Sordariales</taxon>
        <taxon>Lasiosphaeriaceae</taxon>
        <taxon>Lasiosphaeria</taxon>
    </lineage>
</organism>
<dbReference type="EMBL" id="JAUIRO010000006">
    <property type="protein sequence ID" value="KAK0710185.1"/>
    <property type="molecule type" value="Genomic_DNA"/>
</dbReference>
<keyword evidence="3" id="KW-1185">Reference proteome</keyword>
<sequence>MPAHSRYLFQHLGFLVALLLPSYYGAWELIGCHLTSLRWRWDLGQSHSCGVIFLIWLCFSNLQSLAAQAAAASQIIPKVAVSQATLSHGMRHRDCSGYFRSSSTTVCCLVNYVSEPRRPNC</sequence>
<dbReference type="Proteomes" id="UP001172101">
    <property type="component" value="Unassembled WGS sequence"/>
</dbReference>
<evidence type="ECO:0000313" key="2">
    <source>
        <dbReference type="EMBL" id="KAK0710185.1"/>
    </source>
</evidence>
<name>A0AA40A6L8_9PEZI</name>
<reference evidence="2" key="1">
    <citation type="submission" date="2023-06" db="EMBL/GenBank/DDBJ databases">
        <title>Genome-scale phylogeny and comparative genomics of the fungal order Sordariales.</title>
        <authorList>
            <consortium name="Lawrence Berkeley National Laboratory"/>
            <person name="Hensen N."/>
            <person name="Bonometti L."/>
            <person name="Westerberg I."/>
            <person name="Brannstrom I.O."/>
            <person name="Guillou S."/>
            <person name="Cros-Aarteil S."/>
            <person name="Calhoun S."/>
            <person name="Haridas S."/>
            <person name="Kuo A."/>
            <person name="Mondo S."/>
            <person name="Pangilinan J."/>
            <person name="Riley R."/>
            <person name="LaButti K."/>
            <person name="Andreopoulos B."/>
            <person name="Lipzen A."/>
            <person name="Chen C."/>
            <person name="Yanf M."/>
            <person name="Daum C."/>
            <person name="Ng V."/>
            <person name="Clum A."/>
            <person name="Steindorff A."/>
            <person name="Ohm R."/>
            <person name="Martin F."/>
            <person name="Silar P."/>
            <person name="Natvig D."/>
            <person name="Lalanne C."/>
            <person name="Gautier V."/>
            <person name="Ament-velasquez S.L."/>
            <person name="Kruys A."/>
            <person name="Hutchinson M.I."/>
            <person name="Powell A.J."/>
            <person name="Barry K."/>
            <person name="Miller A.N."/>
            <person name="Grigoriev I.V."/>
            <person name="Debuchy R."/>
            <person name="Gladieux P."/>
            <person name="Thoren M.H."/>
            <person name="Johannesson H."/>
        </authorList>
    </citation>
    <scope>NUCLEOTIDE SEQUENCE</scope>
    <source>
        <strain evidence="2">SMH2392-1A</strain>
    </source>
</reference>
<keyword evidence="1" id="KW-0812">Transmembrane</keyword>
<feature type="transmembrane region" description="Helical" evidence="1">
    <location>
        <begin position="44"/>
        <end position="62"/>
    </location>
</feature>
<dbReference type="AlphaFoldDB" id="A0AA40A6L8"/>